<evidence type="ECO:0000313" key="3">
    <source>
        <dbReference type="Proteomes" id="UP000324222"/>
    </source>
</evidence>
<comment type="caution">
    <text evidence="2">The sequence shown here is derived from an EMBL/GenBank/DDBJ whole genome shotgun (WGS) entry which is preliminary data.</text>
</comment>
<accession>A0A5B7GDW5</accession>
<dbReference type="AlphaFoldDB" id="A0A5B7GDW5"/>
<evidence type="ECO:0000256" key="1">
    <source>
        <dbReference type="SAM" id="MobiDB-lite"/>
    </source>
</evidence>
<feature type="compositionally biased region" description="Basic and acidic residues" evidence="1">
    <location>
        <begin position="63"/>
        <end position="84"/>
    </location>
</feature>
<proteinExistence type="predicted"/>
<dbReference type="EMBL" id="VSRR010013409">
    <property type="protein sequence ID" value="MPC55756.1"/>
    <property type="molecule type" value="Genomic_DNA"/>
</dbReference>
<keyword evidence="3" id="KW-1185">Reference proteome</keyword>
<organism evidence="2 3">
    <name type="scientific">Portunus trituberculatus</name>
    <name type="common">Swimming crab</name>
    <name type="synonym">Neptunus trituberculatus</name>
    <dbReference type="NCBI Taxonomy" id="210409"/>
    <lineage>
        <taxon>Eukaryota</taxon>
        <taxon>Metazoa</taxon>
        <taxon>Ecdysozoa</taxon>
        <taxon>Arthropoda</taxon>
        <taxon>Crustacea</taxon>
        <taxon>Multicrustacea</taxon>
        <taxon>Malacostraca</taxon>
        <taxon>Eumalacostraca</taxon>
        <taxon>Eucarida</taxon>
        <taxon>Decapoda</taxon>
        <taxon>Pleocyemata</taxon>
        <taxon>Brachyura</taxon>
        <taxon>Eubrachyura</taxon>
        <taxon>Portunoidea</taxon>
        <taxon>Portunidae</taxon>
        <taxon>Portuninae</taxon>
        <taxon>Portunus</taxon>
    </lineage>
</organism>
<gene>
    <name evidence="2" type="ORF">E2C01_049700</name>
</gene>
<name>A0A5B7GDW5_PORTR</name>
<feature type="region of interest" description="Disordered" evidence="1">
    <location>
        <begin position="63"/>
        <end position="94"/>
    </location>
</feature>
<reference evidence="2 3" key="1">
    <citation type="submission" date="2019-05" db="EMBL/GenBank/DDBJ databases">
        <title>Another draft genome of Portunus trituberculatus and its Hox gene families provides insights of decapod evolution.</title>
        <authorList>
            <person name="Jeong J.-H."/>
            <person name="Song I."/>
            <person name="Kim S."/>
            <person name="Choi T."/>
            <person name="Kim D."/>
            <person name="Ryu S."/>
            <person name="Kim W."/>
        </authorList>
    </citation>
    <scope>NUCLEOTIDE SEQUENCE [LARGE SCALE GENOMIC DNA]</scope>
    <source>
        <tissue evidence="2">Muscle</tissue>
    </source>
</reference>
<feature type="compositionally biased region" description="Basic and acidic residues" evidence="1">
    <location>
        <begin position="23"/>
        <end position="32"/>
    </location>
</feature>
<protein>
    <submittedName>
        <fullName evidence="2">Uncharacterized protein</fullName>
    </submittedName>
</protein>
<dbReference type="Proteomes" id="UP000324222">
    <property type="component" value="Unassembled WGS sequence"/>
</dbReference>
<feature type="region of interest" description="Disordered" evidence="1">
    <location>
        <begin position="1"/>
        <end position="32"/>
    </location>
</feature>
<sequence>MYRWGSSNHGRVGTPQDSSEGSAEVHVKDGVDDRVERRVDVAEPHNEVDHLVVGIWARGAKGLDHVHEEEGQPADNERAHDDAQRPGGAALFGQ</sequence>
<feature type="compositionally biased region" description="Polar residues" evidence="1">
    <location>
        <begin position="1"/>
        <end position="21"/>
    </location>
</feature>
<evidence type="ECO:0000313" key="2">
    <source>
        <dbReference type="EMBL" id="MPC55756.1"/>
    </source>
</evidence>